<dbReference type="STRING" id="112903.SAMN04490178_101284"/>
<evidence type="ECO:0008006" key="3">
    <source>
        <dbReference type="Google" id="ProtNLM"/>
    </source>
</evidence>
<dbReference type="Proteomes" id="UP000198847">
    <property type="component" value="Unassembled WGS sequence"/>
</dbReference>
<dbReference type="EMBL" id="FODY01000001">
    <property type="protein sequence ID" value="SEO34987.1"/>
    <property type="molecule type" value="Genomic_DNA"/>
</dbReference>
<evidence type="ECO:0000313" key="1">
    <source>
        <dbReference type="EMBL" id="SEO34987.1"/>
    </source>
</evidence>
<sequence>MKPCRWSMAGISFVELLVGLLLSTLVMTAALPVGTQSLRLWQQHRQQIDSRQAARFAMDFMVRQLRYTSYIYLPVPNGREAGELDFQDSDLPNPSGGILYKKSVSFRLGNGAGTRMKTLYRSVPGTSQPVTEECIANLSFHRDPSMPQQVSIEFDIWEPVARQTVGHLRTVVYCPNLSLP</sequence>
<name>A0A1H8NZF9_9FIRM</name>
<evidence type="ECO:0000313" key="2">
    <source>
        <dbReference type="Proteomes" id="UP000198847"/>
    </source>
</evidence>
<proteinExistence type="predicted"/>
<organism evidence="1 2">
    <name type="scientific">Propionispora vibrioides</name>
    <dbReference type="NCBI Taxonomy" id="112903"/>
    <lineage>
        <taxon>Bacteria</taxon>
        <taxon>Bacillati</taxon>
        <taxon>Bacillota</taxon>
        <taxon>Negativicutes</taxon>
        <taxon>Selenomonadales</taxon>
        <taxon>Sporomusaceae</taxon>
        <taxon>Propionispora</taxon>
    </lineage>
</organism>
<dbReference type="AlphaFoldDB" id="A0A1H8NZF9"/>
<gene>
    <name evidence="1" type="ORF">SAMN04490178_101284</name>
</gene>
<protein>
    <recommendedName>
        <fullName evidence="3">Prepilin-type N-terminal cleavage/methylation domain-containing protein</fullName>
    </recommendedName>
</protein>
<reference evidence="1 2" key="1">
    <citation type="submission" date="2016-10" db="EMBL/GenBank/DDBJ databases">
        <authorList>
            <person name="de Groot N.N."/>
        </authorList>
    </citation>
    <scope>NUCLEOTIDE SEQUENCE [LARGE SCALE GENOMIC DNA]</scope>
    <source>
        <strain evidence="1 2">DSM 13305</strain>
    </source>
</reference>
<accession>A0A1H8NZF9</accession>
<dbReference type="RefSeq" id="WP_143050555.1">
    <property type="nucleotide sequence ID" value="NZ_FODY01000001.1"/>
</dbReference>
<dbReference type="OrthoDB" id="1680108at2"/>
<keyword evidence="2" id="KW-1185">Reference proteome</keyword>